<evidence type="ECO:0000313" key="2">
    <source>
        <dbReference type="EMBL" id="KAK3761413.1"/>
    </source>
</evidence>
<proteinExistence type="predicted"/>
<accession>A0AAE1D9J9</accession>
<feature type="region of interest" description="Disordered" evidence="1">
    <location>
        <begin position="34"/>
        <end position="58"/>
    </location>
</feature>
<reference evidence="2" key="1">
    <citation type="journal article" date="2023" name="G3 (Bethesda)">
        <title>A reference genome for the long-term kleptoplast-retaining sea slug Elysia crispata morphotype clarki.</title>
        <authorList>
            <person name="Eastman K.E."/>
            <person name="Pendleton A.L."/>
            <person name="Shaikh M.A."/>
            <person name="Suttiyut T."/>
            <person name="Ogas R."/>
            <person name="Tomko P."/>
            <person name="Gavelis G."/>
            <person name="Widhalm J.R."/>
            <person name="Wisecaver J.H."/>
        </authorList>
    </citation>
    <scope>NUCLEOTIDE SEQUENCE</scope>
    <source>
        <strain evidence="2">ECLA1</strain>
    </source>
</reference>
<gene>
    <name evidence="2" type="ORF">RRG08_024280</name>
</gene>
<keyword evidence="3" id="KW-1185">Reference proteome</keyword>
<protein>
    <submittedName>
        <fullName evidence="2">Uncharacterized protein</fullName>
    </submittedName>
</protein>
<name>A0AAE1D9J9_9GAST</name>
<comment type="caution">
    <text evidence="2">The sequence shown here is derived from an EMBL/GenBank/DDBJ whole genome shotgun (WGS) entry which is preliminary data.</text>
</comment>
<evidence type="ECO:0000256" key="1">
    <source>
        <dbReference type="SAM" id="MobiDB-lite"/>
    </source>
</evidence>
<dbReference type="Proteomes" id="UP001283361">
    <property type="component" value="Unassembled WGS sequence"/>
</dbReference>
<evidence type="ECO:0000313" key="3">
    <source>
        <dbReference type="Proteomes" id="UP001283361"/>
    </source>
</evidence>
<dbReference type="AlphaFoldDB" id="A0AAE1D9J9"/>
<dbReference type="EMBL" id="JAWDGP010004902">
    <property type="protein sequence ID" value="KAK3761413.1"/>
    <property type="molecule type" value="Genomic_DNA"/>
</dbReference>
<sequence>MVKADCSEGKTLLLVFSGRSLPLTTARQDNLTNDKTAYTNIPPQSTTASSVPDQRKLNSGKTCTWCQRW</sequence>
<organism evidence="2 3">
    <name type="scientific">Elysia crispata</name>
    <name type="common">lettuce slug</name>
    <dbReference type="NCBI Taxonomy" id="231223"/>
    <lineage>
        <taxon>Eukaryota</taxon>
        <taxon>Metazoa</taxon>
        <taxon>Spiralia</taxon>
        <taxon>Lophotrochozoa</taxon>
        <taxon>Mollusca</taxon>
        <taxon>Gastropoda</taxon>
        <taxon>Heterobranchia</taxon>
        <taxon>Euthyneura</taxon>
        <taxon>Panpulmonata</taxon>
        <taxon>Sacoglossa</taxon>
        <taxon>Placobranchoidea</taxon>
        <taxon>Plakobranchidae</taxon>
        <taxon>Elysia</taxon>
    </lineage>
</organism>